<dbReference type="EMBL" id="NBBI01000002">
    <property type="protein sequence ID" value="OWK31035.1"/>
    <property type="molecule type" value="Genomic_DNA"/>
</dbReference>
<reference evidence="2 3" key="1">
    <citation type="submission" date="2017-03" db="EMBL/GenBank/DDBJ databases">
        <title>Genome sequence of Sphingomonas dokdonensis DSM 21029.</title>
        <authorList>
            <person name="Poehlein A."/>
            <person name="Wuebbeler J.H."/>
            <person name="Steinbuechel A."/>
            <person name="Daniel R."/>
        </authorList>
    </citation>
    <scope>NUCLEOTIDE SEQUENCE [LARGE SCALE GENOMIC DNA]</scope>
    <source>
        <strain evidence="2 3">DSM 21029</strain>
    </source>
</reference>
<keyword evidence="1" id="KW-0472">Membrane</keyword>
<feature type="transmembrane region" description="Helical" evidence="1">
    <location>
        <begin position="109"/>
        <end position="134"/>
    </location>
</feature>
<gene>
    <name evidence="2" type="ORF">SPDO_10400</name>
</gene>
<organism evidence="2 3">
    <name type="scientific">Sphingomonas dokdonensis</name>
    <dbReference type="NCBI Taxonomy" id="344880"/>
    <lineage>
        <taxon>Bacteria</taxon>
        <taxon>Pseudomonadati</taxon>
        <taxon>Pseudomonadota</taxon>
        <taxon>Alphaproteobacteria</taxon>
        <taxon>Sphingomonadales</taxon>
        <taxon>Sphingomonadaceae</taxon>
        <taxon>Sphingomonas</taxon>
    </lineage>
</organism>
<keyword evidence="1" id="KW-1133">Transmembrane helix</keyword>
<evidence type="ECO:0000256" key="1">
    <source>
        <dbReference type="SAM" id="Phobius"/>
    </source>
</evidence>
<protein>
    <submittedName>
        <fullName evidence="2">Uncharacterized protein</fullName>
    </submittedName>
</protein>
<sequence length="193" mass="19631">MAAETLLAGAAAASVAGVGTLRLAWSRPRRSTVLNGLGWAVLLLATIFSAAHSGAWGITVAALIAMIAALLVLAHAAFLSPAAPGAKVSNRRVRMLPEGNEPLQLGRRIATFLLVAIAAALVSTAVAIGCRALSMLLGATEADANVIALAATPLAWTILSYALLMREARAAQIRLLLGWAIAGALGVALDLIA</sequence>
<dbReference type="OrthoDB" id="7573860at2"/>
<feature type="transmembrane region" description="Helical" evidence="1">
    <location>
        <begin position="37"/>
        <end position="58"/>
    </location>
</feature>
<evidence type="ECO:0000313" key="3">
    <source>
        <dbReference type="Proteomes" id="UP000197290"/>
    </source>
</evidence>
<dbReference type="RefSeq" id="WP_088366433.1">
    <property type="nucleotide sequence ID" value="NZ_NBBI01000002.1"/>
</dbReference>
<accession>A0A245ZMR8</accession>
<feature type="transmembrane region" description="Helical" evidence="1">
    <location>
        <begin position="64"/>
        <end position="88"/>
    </location>
</feature>
<dbReference type="Proteomes" id="UP000197290">
    <property type="component" value="Unassembled WGS sequence"/>
</dbReference>
<dbReference type="AlphaFoldDB" id="A0A245ZMR8"/>
<feature type="transmembrane region" description="Helical" evidence="1">
    <location>
        <begin position="146"/>
        <end position="164"/>
    </location>
</feature>
<keyword evidence="1" id="KW-0812">Transmembrane</keyword>
<proteinExistence type="predicted"/>
<keyword evidence="3" id="KW-1185">Reference proteome</keyword>
<feature type="transmembrane region" description="Helical" evidence="1">
    <location>
        <begin position="6"/>
        <end position="25"/>
    </location>
</feature>
<name>A0A245ZMR8_9SPHN</name>
<evidence type="ECO:0000313" key="2">
    <source>
        <dbReference type="EMBL" id="OWK31035.1"/>
    </source>
</evidence>
<comment type="caution">
    <text evidence="2">The sequence shown here is derived from an EMBL/GenBank/DDBJ whole genome shotgun (WGS) entry which is preliminary data.</text>
</comment>
<feature type="transmembrane region" description="Helical" evidence="1">
    <location>
        <begin position="176"/>
        <end position="192"/>
    </location>
</feature>